<keyword evidence="4 8" id="KW-0350">Heme biosynthesis</keyword>
<dbReference type="NCBIfam" id="TIGR00109">
    <property type="entry name" value="hemH"/>
    <property type="match status" value="1"/>
</dbReference>
<dbReference type="Gene3D" id="3.40.50.1400">
    <property type="match status" value="2"/>
</dbReference>
<keyword evidence="9" id="KW-1185">Reference proteome</keyword>
<evidence type="ECO:0000256" key="2">
    <source>
        <dbReference type="ARBA" id="ARBA00007718"/>
    </source>
</evidence>
<evidence type="ECO:0000256" key="5">
    <source>
        <dbReference type="ARBA" id="ARBA00023239"/>
    </source>
</evidence>
<evidence type="ECO:0000256" key="6">
    <source>
        <dbReference type="ARBA" id="ARBA00023244"/>
    </source>
</evidence>
<dbReference type="InterPro" id="IPR019772">
    <property type="entry name" value="Ferrochelatase_AS"/>
</dbReference>
<keyword evidence="6 8" id="KW-0627">Porphyrin biosynthesis</keyword>
<dbReference type="EC" id="4.98.1.1" evidence="8"/>
<keyword evidence="8" id="KW-0999">Mitochondrion inner membrane</keyword>
<dbReference type="HAMAP" id="MF_00323">
    <property type="entry name" value="Ferrochelatase"/>
    <property type="match status" value="1"/>
</dbReference>
<evidence type="ECO:0000256" key="3">
    <source>
        <dbReference type="ARBA" id="ARBA00023004"/>
    </source>
</evidence>
<evidence type="ECO:0000313" key="10">
    <source>
        <dbReference type="RefSeq" id="XP_005090207.1"/>
    </source>
</evidence>
<dbReference type="PANTHER" id="PTHR11108:SF1">
    <property type="entry name" value="FERROCHELATASE, MITOCHONDRIAL"/>
    <property type="match status" value="1"/>
</dbReference>
<comment type="function">
    <text evidence="8">Catalyzes the ferrous insertion into protoporphyrin IX.</text>
</comment>
<comment type="catalytic activity">
    <reaction evidence="7">
        <text>heme b + 2 H(+) = protoporphyrin IX + Fe(2+)</text>
        <dbReference type="Rhea" id="RHEA:22584"/>
        <dbReference type="ChEBI" id="CHEBI:15378"/>
        <dbReference type="ChEBI" id="CHEBI:29033"/>
        <dbReference type="ChEBI" id="CHEBI:57306"/>
        <dbReference type="ChEBI" id="CHEBI:60344"/>
        <dbReference type="EC" id="4.98.1.1"/>
    </reaction>
    <physiologicalReaction direction="right-to-left" evidence="7">
        <dbReference type="Rhea" id="RHEA:22586"/>
    </physiologicalReaction>
</comment>
<sequence length="423" mass="47092">MSLSAFKYLFRPVPNVCSKGLKHTWNPLCVIGSVQNGDLQVRRTSSKSGLRPKTGIMMLNLGGPEKQEDVHDFLLRLFLDKDLIPLPAQSQLAPLIAKRRTPRIQAQYAKIGGGSPIKRWTELQGQGMVDILDKISPESAPHKFYVGFRYADPLTEDTIEQMADDGVQHAIAFTQYPQYSCSTTGSSLNAIYRYYNKGGPPDNMTWSVIDRWPTHPGLVQAFVENIKDEILRFPKEDQDDVVILFSAHSLPLKVVNRGDPYPTEVAATVQRVMEGLGHSHAYRLVWQSKVGPLPWLSPQTDEAIKGLVDRGRKNILLVPIAFTSDHIETLFELDLEYAGELAAEVGVKNIRRAASLNDNPLFIDALADIVKNHIDSQVSCSPQLSLRCPMCVNVTCGQAKEFFRNQQSRLDALTGNKIASAKV</sequence>
<keyword evidence="8" id="KW-0472">Membrane</keyword>
<dbReference type="GeneID" id="101849981"/>
<dbReference type="CDD" id="cd00419">
    <property type="entry name" value="Ferrochelatase_C"/>
    <property type="match status" value="1"/>
</dbReference>
<dbReference type="InterPro" id="IPR001015">
    <property type="entry name" value="Ferrochelatase"/>
</dbReference>
<dbReference type="Proteomes" id="UP000694888">
    <property type="component" value="Unplaced"/>
</dbReference>
<dbReference type="CDD" id="cd03411">
    <property type="entry name" value="Ferrochelatase_N"/>
    <property type="match status" value="1"/>
</dbReference>
<reference evidence="10" key="1">
    <citation type="submission" date="2025-08" db="UniProtKB">
        <authorList>
            <consortium name="RefSeq"/>
        </authorList>
    </citation>
    <scope>IDENTIFICATION</scope>
</reference>
<comment type="subcellular location">
    <subcellularLocation>
        <location evidence="8">Mitochondrion inner membrane</location>
    </subcellularLocation>
</comment>
<keyword evidence="8" id="KW-0496">Mitochondrion</keyword>
<comment type="pathway">
    <text evidence="1 8">Porphyrin-containing compound metabolism; protoheme biosynthesis; protoheme from protoporphyrin-IX: step 1/1.</text>
</comment>
<dbReference type="InterPro" id="IPR033659">
    <property type="entry name" value="Ferrochelatase_N"/>
</dbReference>
<dbReference type="Pfam" id="PF00762">
    <property type="entry name" value="Ferrochelatase"/>
    <property type="match status" value="1"/>
</dbReference>
<proteinExistence type="inferred from homology"/>
<dbReference type="SUPFAM" id="SSF53800">
    <property type="entry name" value="Chelatase"/>
    <property type="match status" value="1"/>
</dbReference>
<protein>
    <recommendedName>
        <fullName evidence="8">Ferrochelatase</fullName>
        <ecNumber evidence="8">4.98.1.1</ecNumber>
    </recommendedName>
</protein>
<accession>A0ABM0JC21</accession>
<keyword evidence="3 8" id="KW-0408">Iron</keyword>
<gene>
    <name evidence="10" type="primary">LOC101849981</name>
</gene>
<comment type="similarity">
    <text evidence="2 8">Belongs to the ferrochelatase family.</text>
</comment>
<organism evidence="9 10">
    <name type="scientific">Aplysia californica</name>
    <name type="common">California sea hare</name>
    <dbReference type="NCBI Taxonomy" id="6500"/>
    <lineage>
        <taxon>Eukaryota</taxon>
        <taxon>Metazoa</taxon>
        <taxon>Spiralia</taxon>
        <taxon>Lophotrochozoa</taxon>
        <taxon>Mollusca</taxon>
        <taxon>Gastropoda</taxon>
        <taxon>Heterobranchia</taxon>
        <taxon>Euthyneura</taxon>
        <taxon>Tectipleura</taxon>
        <taxon>Aplysiida</taxon>
        <taxon>Aplysioidea</taxon>
        <taxon>Aplysiidae</taxon>
        <taxon>Aplysia</taxon>
    </lineage>
</organism>
<evidence type="ECO:0000256" key="7">
    <source>
        <dbReference type="ARBA" id="ARBA00049915"/>
    </source>
</evidence>
<dbReference type="PANTHER" id="PTHR11108">
    <property type="entry name" value="FERROCHELATASE"/>
    <property type="match status" value="1"/>
</dbReference>
<evidence type="ECO:0000256" key="4">
    <source>
        <dbReference type="ARBA" id="ARBA00023133"/>
    </source>
</evidence>
<evidence type="ECO:0000313" key="9">
    <source>
        <dbReference type="Proteomes" id="UP000694888"/>
    </source>
</evidence>
<dbReference type="PROSITE" id="PS00534">
    <property type="entry name" value="FERROCHELATASE"/>
    <property type="match status" value="1"/>
</dbReference>
<name>A0ABM0JC21_APLCA</name>
<dbReference type="InterPro" id="IPR033644">
    <property type="entry name" value="Ferrochelatase_C"/>
</dbReference>
<evidence type="ECO:0000256" key="8">
    <source>
        <dbReference type="RuleBase" id="RU000607"/>
    </source>
</evidence>
<dbReference type="RefSeq" id="XP_005090207.1">
    <property type="nucleotide sequence ID" value="XM_005090150.3"/>
</dbReference>
<evidence type="ECO:0000256" key="1">
    <source>
        <dbReference type="ARBA" id="ARBA00004943"/>
    </source>
</evidence>
<keyword evidence="5 8" id="KW-0456">Lyase</keyword>